<comment type="caution">
    <text evidence="3">The sequence shown here is derived from an EMBL/GenBank/DDBJ whole genome shotgun (WGS) entry which is preliminary data.</text>
</comment>
<dbReference type="Proteomes" id="UP001215598">
    <property type="component" value="Unassembled WGS sequence"/>
</dbReference>
<keyword evidence="2" id="KW-1133">Transmembrane helix</keyword>
<organism evidence="3 4">
    <name type="scientific">Mycena metata</name>
    <dbReference type="NCBI Taxonomy" id="1033252"/>
    <lineage>
        <taxon>Eukaryota</taxon>
        <taxon>Fungi</taxon>
        <taxon>Dikarya</taxon>
        <taxon>Basidiomycota</taxon>
        <taxon>Agaricomycotina</taxon>
        <taxon>Agaricomycetes</taxon>
        <taxon>Agaricomycetidae</taxon>
        <taxon>Agaricales</taxon>
        <taxon>Marasmiineae</taxon>
        <taxon>Mycenaceae</taxon>
        <taxon>Mycena</taxon>
    </lineage>
</organism>
<feature type="compositionally biased region" description="Basic and acidic residues" evidence="1">
    <location>
        <begin position="369"/>
        <end position="385"/>
    </location>
</feature>
<sequence length="402" mass="44453">MSGSKKHTPSSFDGHLRDLVRGILIPGIVLSAMVLMAFAYTASQRRARPHLHRVSFRLLVYALISNFILSVTLIPMENLMTGLPSSTGCTFAAFASNGSLLFSACMYFCMALNLQLVLIHGVNGLIMEKYYVIGSSLLVGVCTISPLAAGQFKGLYNELCDDLKFQWLVPTQSFWILLMASSELVCFVILMSYMLRHRMSVKRTRSDISAEMTTLQYAAYSAAPILQFRGIILRIVLYPFLSCVLNFSGSTLDLYLAKHLENTELNFRLNILDECIFNARPFLYAVLAATDPSFIRAIGALRNLHPSAGSDGSQRSSITAKSRSQSSCNTTPSLYTRTLANGTKAEGQSAESIVRQSLDAAGRPQQTEADVHHTRTHRDPEEGIELHSNTVEGRKDSIEFQI</sequence>
<evidence type="ECO:0000256" key="1">
    <source>
        <dbReference type="SAM" id="MobiDB-lite"/>
    </source>
</evidence>
<feature type="region of interest" description="Disordered" evidence="1">
    <location>
        <begin position="359"/>
        <end position="385"/>
    </location>
</feature>
<feature type="region of interest" description="Disordered" evidence="1">
    <location>
        <begin position="306"/>
        <end position="334"/>
    </location>
</feature>
<feature type="transmembrane region" description="Helical" evidence="2">
    <location>
        <begin position="94"/>
        <end position="118"/>
    </location>
</feature>
<feature type="transmembrane region" description="Helical" evidence="2">
    <location>
        <begin position="130"/>
        <end position="152"/>
    </location>
</feature>
<keyword evidence="2" id="KW-0472">Membrane</keyword>
<feature type="compositionally biased region" description="Polar residues" evidence="1">
    <location>
        <begin position="310"/>
        <end position="334"/>
    </location>
</feature>
<name>A0AAD7JGF5_9AGAR</name>
<protein>
    <submittedName>
        <fullName evidence="3">Uncharacterized protein</fullName>
    </submittedName>
</protein>
<evidence type="ECO:0000256" key="2">
    <source>
        <dbReference type="SAM" id="Phobius"/>
    </source>
</evidence>
<keyword evidence="4" id="KW-1185">Reference proteome</keyword>
<accession>A0AAD7JGF5</accession>
<feature type="transmembrane region" description="Helical" evidence="2">
    <location>
        <begin position="20"/>
        <end position="42"/>
    </location>
</feature>
<reference evidence="3" key="1">
    <citation type="submission" date="2023-03" db="EMBL/GenBank/DDBJ databases">
        <title>Massive genome expansion in bonnet fungi (Mycena s.s.) driven by repeated elements and novel gene families across ecological guilds.</title>
        <authorList>
            <consortium name="Lawrence Berkeley National Laboratory"/>
            <person name="Harder C.B."/>
            <person name="Miyauchi S."/>
            <person name="Viragh M."/>
            <person name="Kuo A."/>
            <person name="Thoen E."/>
            <person name="Andreopoulos B."/>
            <person name="Lu D."/>
            <person name="Skrede I."/>
            <person name="Drula E."/>
            <person name="Henrissat B."/>
            <person name="Morin E."/>
            <person name="Kohler A."/>
            <person name="Barry K."/>
            <person name="LaButti K."/>
            <person name="Morin E."/>
            <person name="Salamov A."/>
            <person name="Lipzen A."/>
            <person name="Mereny Z."/>
            <person name="Hegedus B."/>
            <person name="Baldrian P."/>
            <person name="Stursova M."/>
            <person name="Weitz H."/>
            <person name="Taylor A."/>
            <person name="Grigoriev I.V."/>
            <person name="Nagy L.G."/>
            <person name="Martin F."/>
            <person name="Kauserud H."/>
        </authorList>
    </citation>
    <scope>NUCLEOTIDE SEQUENCE</scope>
    <source>
        <strain evidence="3">CBHHK182m</strain>
    </source>
</reference>
<evidence type="ECO:0000313" key="4">
    <source>
        <dbReference type="Proteomes" id="UP001215598"/>
    </source>
</evidence>
<evidence type="ECO:0000313" key="3">
    <source>
        <dbReference type="EMBL" id="KAJ7764329.1"/>
    </source>
</evidence>
<gene>
    <name evidence="3" type="ORF">B0H16DRAFT_1883580</name>
</gene>
<dbReference type="AlphaFoldDB" id="A0AAD7JGF5"/>
<keyword evidence="2" id="KW-0812">Transmembrane</keyword>
<proteinExistence type="predicted"/>
<feature type="transmembrane region" description="Helical" evidence="2">
    <location>
        <begin position="54"/>
        <end position="74"/>
    </location>
</feature>
<dbReference type="EMBL" id="JARKIB010000028">
    <property type="protein sequence ID" value="KAJ7764329.1"/>
    <property type="molecule type" value="Genomic_DNA"/>
</dbReference>
<feature type="transmembrane region" description="Helical" evidence="2">
    <location>
        <begin position="172"/>
        <end position="195"/>
    </location>
</feature>